<dbReference type="GO" id="GO:0004998">
    <property type="term" value="F:transferrin receptor activity"/>
    <property type="evidence" value="ECO:0007669"/>
    <property type="project" value="UniProtKB-UniRule"/>
</dbReference>
<dbReference type="GO" id="GO:0031623">
    <property type="term" value="P:receptor internalization"/>
    <property type="evidence" value="ECO:0007669"/>
    <property type="project" value="UniProtKB-UniRule"/>
</dbReference>
<dbReference type="GO" id="GO:0042470">
    <property type="term" value="C:melanosome"/>
    <property type="evidence" value="ECO:0007669"/>
    <property type="project" value="UniProtKB-SubCell"/>
</dbReference>
<keyword evidence="2 6" id="KW-0675">Receptor</keyword>
<comment type="function">
    <text evidence="2">Cellular uptake of iron occurs via receptor-mediated endocytosis of ligand-occupied transferrin receptor into specialized endosomes. Endosomal acidification leads to iron release. The apotransferrin-receptor complex is then recycled to the cell surface with a return to neutral pH and the concomitant loss of affinity of apotransferrin for its receptor. Transferrin receptor is necessary for development of erythrocytes and the nervous system. Acts as a lipid sensor that regulates mitochondrial fusion by regulating activation of the JNK pathway.</text>
</comment>
<dbReference type="FunFam" id="3.40.630.10:FF:000065">
    <property type="entry name" value="Transferrin receptor 1b"/>
    <property type="match status" value="1"/>
</dbReference>
<feature type="domain" description="Transferrin receptor-like dimerisation" evidence="4">
    <location>
        <begin position="676"/>
        <end position="766"/>
    </location>
</feature>
<keyword evidence="2" id="KW-0564">Palmitate</keyword>
<dbReference type="EMBL" id="QNUK01000083">
    <property type="protein sequence ID" value="KAF5902891.1"/>
    <property type="molecule type" value="Genomic_DNA"/>
</dbReference>
<protein>
    <recommendedName>
        <fullName evidence="2">Transferrin receptor protein 1</fullName>
    </recommendedName>
</protein>
<evidence type="ECO:0000313" key="7">
    <source>
        <dbReference type="Proteomes" id="UP000727407"/>
    </source>
</evidence>
<keyword evidence="2" id="KW-0325">Glycoprotein</keyword>
<keyword evidence="2" id="KW-0812">Transmembrane</keyword>
<evidence type="ECO:0000259" key="5">
    <source>
        <dbReference type="Pfam" id="PF04389"/>
    </source>
</evidence>
<dbReference type="InterPro" id="IPR046450">
    <property type="entry name" value="PA_dom_sf"/>
</dbReference>
<name>A0A8J4TRL5_CLAMG</name>
<dbReference type="Gene3D" id="3.50.30.30">
    <property type="match status" value="1"/>
</dbReference>
<proteinExistence type="inferred from homology"/>
<keyword evidence="2" id="KW-1133">Transmembrane helix</keyword>
<feature type="domain" description="PA" evidence="3">
    <location>
        <begin position="236"/>
        <end position="296"/>
    </location>
</feature>
<gene>
    <name evidence="6" type="primary">tfr1a</name>
    <name evidence="6" type="ORF">DAT39_007365</name>
</gene>
<keyword evidence="2" id="KW-1003">Cell membrane</keyword>
<evidence type="ECO:0000313" key="6">
    <source>
        <dbReference type="EMBL" id="KAF5902891.1"/>
    </source>
</evidence>
<evidence type="ECO:0000259" key="3">
    <source>
        <dbReference type="Pfam" id="PF02225"/>
    </source>
</evidence>
<keyword evidence="2" id="KW-0254">Endocytosis</keyword>
<reference evidence="6" key="1">
    <citation type="submission" date="2020-07" db="EMBL/GenBank/DDBJ databases">
        <title>Clarias magur genome sequencing, assembly and annotation.</title>
        <authorList>
            <person name="Kushwaha B."/>
            <person name="Kumar R."/>
            <person name="Das P."/>
            <person name="Joshi C.G."/>
            <person name="Kumar D."/>
            <person name="Nagpure N.S."/>
            <person name="Pandey M."/>
            <person name="Agarwal S."/>
            <person name="Srivastava S."/>
            <person name="Singh M."/>
            <person name="Sahoo L."/>
            <person name="Jayasankar P."/>
            <person name="Meher P.K."/>
            <person name="Koringa P.G."/>
            <person name="Iquebal M.A."/>
            <person name="Das S.P."/>
            <person name="Bit A."/>
            <person name="Patnaik S."/>
            <person name="Patel N."/>
            <person name="Shah T.M."/>
            <person name="Hinsu A."/>
            <person name="Jena J.K."/>
        </authorList>
    </citation>
    <scope>NUCLEOTIDE SEQUENCE</scope>
    <source>
        <strain evidence="6">CIFAMagur01</strain>
        <tissue evidence="6">Testis</tissue>
    </source>
</reference>
<accession>A0A8J4TRL5</accession>
<comment type="PTM">
    <text evidence="2">Stearoylated.</text>
</comment>
<dbReference type="CDD" id="cd09848">
    <property type="entry name" value="M28_TfR"/>
    <property type="match status" value="1"/>
</dbReference>
<dbReference type="GO" id="GO:0033572">
    <property type="term" value="P:transferrin transport"/>
    <property type="evidence" value="ECO:0007669"/>
    <property type="project" value="UniProtKB-UniRule"/>
</dbReference>
<dbReference type="Proteomes" id="UP000727407">
    <property type="component" value="Unassembled WGS sequence"/>
</dbReference>
<dbReference type="Pfam" id="PF04389">
    <property type="entry name" value="Peptidase_M28"/>
    <property type="match status" value="1"/>
</dbReference>
<dbReference type="Pfam" id="PF02225">
    <property type="entry name" value="PA"/>
    <property type="match status" value="1"/>
</dbReference>
<dbReference type="InterPro" id="IPR007484">
    <property type="entry name" value="Peptidase_M28"/>
</dbReference>
<dbReference type="PANTHER" id="PTHR10404:SF26">
    <property type="entry name" value="TRANSFERRIN RECEPTOR PROTEIN 1"/>
    <property type="match status" value="1"/>
</dbReference>
<comment type="caution">
    <text evidence="6">The sequence shown here is derived from an EMBL/GenBank/DDBJ whole genome shotgun (WGS) entry which is preliminary data.</text>
</comment>
<evidence type="ECO:0000256" key="2">
    <source>
        <dbReference type="RuleBase" id="RU367157"/>
    </source>
</evidence>
<dbReference type="SUPFAM" id="SSF47672">
    <property type="entry name" value="Transferrin receptor-like dimerisation domain"/>
    <property type="match status" value="1"/>
</dbReference>
<dbReference type="InterPro" id="IPR007365">
    <property type="entry name" value="TFR-like_dimer_dom"/>
</dbReference>
<sequence>MRMICAVPIGTQAQFNGTEGAYTRFLTQNMEEDSSNVEMKLSSDLDEEVGGNGVVDNGKPQHPRPAYVSKSGLCNPRNICIAASAIILASFLIGLLIGSSMSKKTTEDNGSACQTYAPGPSDSGSIPIETVPSLDWSAITKLLKDKLTISGIERSLSEFSSENHQAGSGGDEILANKVLTKFKENAMDPWIDTHFVKTQDLPKGVSNKVTFGGKDYFESGYLSYSALGTAQGAILYAYYGQEEDLRQLQDIGIDPSGRVLLVRAGKNSYAEKVANAGKVGASAVLIYPDPADYTLALDAALYGHVHLGSGDPYTPGFPSFNHTQFPPAKSSGLPSIPAQTIRASTATEIMRGLAGRHPPRGWADGSLKNVDYRLGSVNDTVSVEVKNVLTEIQIHNVFGVIKGLVDPDRYLVIGAQRDAWGAGFAKSTVGTSLLLELARAITSMIHEGGFKPRRSIVFASWSAGEYGAVGATEWLEGYLPSLGMKAFSYISLDGIVTGSTFKASASPMMYDLIQSTLKEVSSPTDSSKTLFSQIPGTNWETSAMEPMRMDDPAYTFMTFSGIPSVSVRFSWDKPYPFFGTMLDTRNNLQSKVPNLLARIKAAGEVTGQMALRLVHDHLLRLNTEKYLNIMRIRVNKINKEVMSLQGNGRLPKTLEMKWFMSALGSYGRASRSLFSLIQNSDLEDLEQCRIINDRIMGVERNLLSPYVSPQTTPFRHILLGTGSCTLQDVVTQLAAIREGSASANIDALKNQFALTTWTIQSCANALAGNVWDMDNEL</sequence>
<keyword evidence="7" id="KW-1185">Reference proteome</keyword>
<dbReference type="InterPro" id="IPR039373">
    <property type="entry name" value="Peptidase_M28B"/>
</dbReference>
<comment type="subcellular location">
    <subcellularLocation>
        <location evidence="2">Cell membrane</location>
        <topology evidence="2">Single-pass type II membrane protein</topology>
    </subcellularLocation>
    <subcellularLocation>
        <location evidence="2">Melanosome</location>
    </subcellularLocation>
</comment>
<dbReference type="Gene3D" id="1.20.930.40">
    <property type="entry name" value="Transferrin receptor-like, dimerisation domain"/>
    <property type="match status" value="1"/>
</dbReference>
<dbReference type="SUPFAM" id="SSF53187">
    <property type="entry name" value="Zn-dependent exopeptidases"/>
    <property type="match status" value="1"/>
</dbReference>
<dbReference type="InterPro" id="IPR036757">
    <property type="entry name" value="TFR-like_dimer_dom_sf"/>
</dbReference>
<organism evidence="6 7">
    <name type="scientific">Clarias magur</name>
    <name type="common">Asian catfish</name>
    <name type="synonym">Macropteronotus magur</name>
    <dbReference type="NCBI Taxonomy" id="1594786"/>
    <lineage>
        <taxon>Eukaryota</taxon>
        <taxon>Metazoa</taxon>
        <taxon>Chordata</taxon>
        <taxon>Craniata</taxon>
        <taxon>Vertebrata</taxon>
        <taxon>Euteleostomi</taxon>
        <taxon>Actinopterygii</taxon>
        <taxon>Neopterygii</taxon>
        <taxon>Teleostei</taxon>
        <taxon>Ostariophysi</taxon>
        <taxon>Siluriformes</taxon>
        <taxon>Clariidae</taxon>
        <taxon>Clarias</taxon>
    </lineage>
</organism>
<feature type="domain" description="Peptidase M28" evidence="5">
    <location>
        <begin position="396"/>
        <end position="528"/>
    </location>
</feature>
<dbReference type="GO" id="GO:0006879">
    <property type="term" value="P:intracellular iron ion homeostasis"/>
    <property type="evidence" value="ECO:0007669"/>
    <property type="project" value="UniProtKB-UniRule"/>
</dbReference>
<dbReference type="OrthoDB" id="5841748at2759"/>
<evidence type="ECO:0000256" key="1">
    <source>
        <dbReference type="ARBA" id="ARBA00005634"/>
    </source>
</evidence>
<comment type="similarity">
    <text evidence="1 2">Belongs to the peptidase M28 family. M28B subfamily.</text>
</comment>
<keyword evidence="2" id="KW-0449">Lipoprotein</keyword>
<keyword evidence="2" id="KW-0472">Membrane</keyword>
<evidence type="ECO:0000259" key="4">
    <source>
        <dbReference type="Pfam" id="PF04253"/>
    </source>
</evidence>
<feature type="transmembrane region" description="Helical" evidence="2">
    <location>
        <begin position="79"/>
        <end position="98"/>
    </location>
</feature>
<comment type="subunit">
    <text evidence="2">Homodimer; disulfide-linked.</text>
</comment>
<dbReference type="AlphaFoldDB" id="A0A8J4TRL5"/>
<dbReference type="InterPro" id="IPR003137">
    <property type="entry name" value="PA_domain"/>
</dbReference>
<dbReference type="Gene3D" id="3.40.630.10">
    <property type="entry name" value="Zn peptidases"/>
    <property type="match status" value="1"/>
</dbReference>
<dbReference type="PANTHER" id="PTHR10404">
    <property type="entry name" value="N-ACETYLATED-ALPHA-LINKED ACIDIC DIPEPTIDASE"/>
    <property type="match status" value="1"/>
</dbReference>
<dbReference type="SUPFAM" id="SSF52025">
    <property type="entry name" value="PA domain"/>
    <property type="match status" value="1"/>
</dbReference>
<dbReference type="Pfam" id="PF04253">
    <property type="entry name" value="TFR_dimer"/>
    <property type="match status" value="1"/>
</dbReference>
<dbReference type="GO" id="GO:0009897">
    <property type="term" value="C:external side of plasma membrane"/>
    <property type="evidence" value="ECO:0007669"/>
    <property type="project" value="TreeGrafter"/>
</dbReference>